<accession>A0A161IA00</accession>
<sequence length="44" mass="5342">MKFINVRCRAYRTPPMAMLQNYYKRQCADLMDSKPGNHFQFEKL</sequence>
<evidence type="ECO:0000313" key="2">
    <source>
        <dbReference type="Proteomes" id="UP000059113"/>
    </source>
</evidence>
<gene>
    <name evidence="1" type="ORF">CP97_14736</name>
</gene>
<proteinExistence type="predicted"/>
<dbReference type="STRING" id="1648404.CP97_14736"/>
<dbReference type="KEGG" id="ery:CP97_14736"/>
<keyword evidence="2" id="KW-1185">Reference proteome</keyword>
<name>A0A161IA00_9SPHN</name>
<dbReference type="Proteomes" id="UP000059113">
    <property type="component" value="Chromosome"/>
</dbReference>
<reference evidence="2" key="2">
    <citation type="submission" date="2015-04" db="EMBL/GenBank/DDBJ databases">
        <title>The complete genome sequence of Erythrobacter sp. s21-N3.</title>
        <authorList>
            <person name="Zhuang L."/>
            <person name="Liu Y."/>
            <person name="Shao Z."/>
        </authorList>
    </citation>
    <scope>NUCLEOTIDE SEQUENCE [LARGE SCALE GENOMIC DNA]</scope>
    <source>
        <strain evidence="2">s21-N3</strain>
    </source>
</reference>
<evidence type="ECO:0000313" key="1">
    <source>
        <dbReference type="EMBL" id="ANC50422.1"/>
    </source>
</evidence>
<dbReference type="AlphaFoldDB" id="A0A161IA00"/>
<organism evidence="1 2">
    <name type="scientific">Aurantiacibacter atlanticus</name>
    <dbReference type="NCBI Taxonomy" id="1648404"/>
    <lineage>
        <taxon>Bacteria</taxon>
        <taxon>Pseudomonadati</taxon>
        <taxon>Pseudomonadota</taxon>
        <taxon>Alphaproteobacteria</taxon>
        <taxon>Sphingomonadales</taxon>
        <taxon>Erythrobacteraceae</taxon>
        <taxon>Aurantiacibacter</taxon>
    </lineage>
</organism>
<protein>
    <submittedName>
        <fullName evidence="1">Uncharacterized protein</fullName>
    </submittedName>
</protein>
<dbReference type="EMBL" id="CP011310">
    <property type="protein sequence ID" value="ANC50422.1"/>
    <property type="molecule type" value="Genomic_DNA"/>
</dbReference>
<reference evidence="1 2" key="1">
    <citation type="journal article" date="2015" name="Int. J. Syst. Evol. Microbiol.">
        <title>Erythrobacter atlanticus sp. nov., a bacterium from ocean sediment able to degrade polycyclic aromatic hydrocarbons.</title>
        <authorList>
            <person name="Zhuang L."/>
            <person name="Liu Y."/>
            <person name="Wang L."/>
            <person name="Wang W."/>
            <person name="Shao Z."/>
        </authorList>
    </citation>
    <scope>NUCLEOTIDE SEQUENCE [LARGE SCALE GENOMIC DNA]</scope>
    <source>
        <strain evidence="2">s21-N3</strain>
    </source>
</reference>